<evidence type="ECO:0000256" key="2">
    <source>
        <dbReference type="ARBA" id="ARBA00023125"/>
    </source>
</evidence>
<comment type="caution">
    <text evidence="5">The sequence shown here is derived from an EMBL/GenBank/DDBJ whole genome shotgun (WGS) entry which is preliminary data.</text>
</comment>
<feature type="domain" description="HTH marR-type" evidence="4">
    <location>
        <begin position="11"/>
        <end position="148"/>
    </location>
</feature>
<dbReference type="RefSeq" id="WP_184143255.1">
    <property type="nucleotide sequence ID" value="NZ_JACHIK010000004.1"/>
</dbReference>
<dbReference type="SUPFAM" id="SSF46785">
    <property type="entry name" value="Winged helix' DNA-binding domain"/>
    <property type="match status" value="1"/>
</dbReference>
<dbReference type="GO" id="GO:0003700">
    <property type="term" value="F:DNA-binding transcription factor activity"/>
    <property type="evidence" value="ECO:0007669"/>
    <property type="project" value="InterPro"/>
</dbReference>
<proteinExistence type="predicted"/>
<evidence type="ECO:0000256" key="1">
    <source>
        <dbReference type="ARBA" id="ARBA00023015"/>
    </source>
</evidence>
<keyword evidence="6" id="KW-1185">Reference proteome</keyword>
<dbReference type="Proteomes" id="UP000535406">
    <property type="component" value="Unassembled WGS sequence"/>
</dbReference>
<dbReference type="AlphaFoldDB" id="A0A7W7YUL3"/>
<dbReference type="InterPro" id="IPR036390">
    <property type="entry name" value="WH_DNA-bd_sf"/>
</dbReference>
<dbReference type="PANTHER" id="PTHR33164:SF64">
    <property type="entry name" value="TRANSCRIPTIONAL REGULATOR SLYA"/>
    <property type="match status" value="1"/>
</dbReference>
<keyword evidence="3" id="KW-0804">Transcription</keyword>
<dbReference type="PANTHER" id="PTHR33164">
    <property type="entry name" value="TRANSCRIPTIONAL REGULATOR, MARR FAMILY"/>
    <property type="match status" value="1"/>
</dbReference>
<dbReference type="PROSITE" id="PS50995">
    <property type="entry name" value="HTH_MARR_2"/>
    <property type="match status" value="1"/>
</dbReference>
<evidence type="ECO:0000259" key="4">
    <source>
        <dbReference type="PROSITE" id="PS50995"/>
    </source>
</evidence>
<organism evidence="5 6">
    <name type="scientific">Shinella fusca</name>
    <dbReference type="NCBI Taxonomy" id="544480"/>
    <lineage>
        <taxon>Bacteria</taxon>
        <taxon>Pseudomonadati</taxon>
        <taxon>Pseudomonadota</taxon>
        <taxon>Alphaproteobacteria</taxon>
        <taxon>Hyphomicrobiales</taxon>
        <taxon>Rhizobiaceae</taxon>
        <taxon>Shinella</taxon>
    </lineage>
</organism>
<dbReference type="EMBL" id="JACHIK010000004">
    <property type="protein sequence ID" value="MBB5042432.1"/>
    <property type="molecule type" value="Genomic_DNA"/>
</dbReference>
<dbReference type="Pfam" id="PF12802">
    <property type="entry name" value="MarR_2"/>
    <property type="match status" value="1"/>
</dbReference>
<name>A0A7W7YUL3_9HYPH</name>
<dbReference type="InterPro" id="IPR000835">
    <property type="entry name" value="HTH_MarR-typ"/>
</dbReference>
<dbReference type="InterPro" id="IPR036388">
    <property type="entry name" value="WH-like_DNA-bd_sf"/>
</dbReference>
<evidence type="ECO:0000256" key="3">
    <source>
        <dbReference type="ARBA" id="ARBA00023163"/>
    </source>
</evidence>
<keyword evidence="2" id="KW-0238">DNA-binding</keyword>
<dbReference type="GO" id="GO:0006950">
    <property type="term" value="P:response to stress"/>
    <property type="evidence" value="ECO:0007669"/>
    <property type="project" value="TreeGrafter"/>
</dbReference>
<accession>A0A7W7YUL3</accession>
<dbReference type="SMART" id="SM00347">
    <property type="entry name" value="HTH_MARR"/>
    <property type="match status" value="1"/>
</dbReference>
<dbReference type="Gene3D" id="1.10.10.10">
    <property type="entry name" value="Winged helix-like DNA-binding domain superfamily/Winged helix DNA-binding domain"/>
    <property type="match status" value="1"/>
</dbReference>
<sequence length="156" mass="16952">MTSDIDDTLSTSRFGALVSLAARQWRRAVDARLQAFGLTEATWLPLLRLAQAGKPMRQKDLAAVLTLDTSSMVRILGNLDAAGLIEQRPDDEDRRAKAISVTPAGLALVRQVESVSEDVEREVLKGLPSGDADAARRVLVAVCRRLMAANEGDRRS</sequence>
<dbReference type="GO" id="GO:0003677">
    <property type="term" value="F:DNA binding"/>
    <property type="evidence" value="ECO:0007669"/>
    <property type="project" value="UniProtKB-KW"/>
</dbReference>
<dbReference type="InterPro" id="IPR039422">
    <property type="entry name" value="MarR/SlyA-like"/>
</dbReference>
<reference evidence="5 6" key="1">
    <citation type="submission" date="2020-08" db="EMBL/GenBank/DDBJ databases">
        <title>Genomic Encyclopedia of Type Strains, Phase IV (KMG-IV): sequencing the most valuable type-strain genomes for metagenomic binning, comparative biology and taxonomic classification.</title>
        <authorList>
            <person name="Goeker M."/>
        </authorList>
    </citation>
    <scope>NUCLEOTIDE SEQUENCE [LARGE SCALE GENOMIC DNA]</scope>
    <source>
        <strain evidence="5 6">DSM 21319</strain>
    </source>
</reference>
<evidence type="ECO:0000313" key="5">
    <source>
        <dbReference type="EMBL" id="MBB5042432.1"/>
    </source>
</evidence>
<evidence type="ECO:0000313" key="6">
    <source>
        <dbReference type="Proteomes" id="UP000535406"/>
    </source>
</evidence>
<dbReference type="PRINTS" id="PR00598">
    <property type="entry name" value="HTHMARR"/>
</dbReference>
<keyword evidence="1" id="KW-0805">Transcription regulation</keyword>
<gene>
    <name evidence="5" type="ORF">HNQ66_001828</name>
</gene>
<protein>
    <submittedName>
        <fullName evidence="5">MarR family transcriptional regulator for hemolysin</fullName>
    </submittedName>
</protein>